<sequence length="245" mass="27449">MHQAQVAADQALEATVEACSAAGLIAAWRGLVQDVYSTNLDRYEPDELGDTPMTLGIQCSENLKTRAIRRFRHDELEADDDHWDIDGLRVWTPRNVLTFSSASARVVTMKLPFAEGRSPRWDRIGDWDQDSQIRRAIATESSRVLRYRSHAESDGLFPHTGSPGVVRNYMMLWAGEADAALTAGWLGVPVLGDTPFIARKLLWWDDEPHNRVTASTTPDRGPNFDERPAVTPEVTLKRRPQEGLA</sequence>
<organism evidence="2 3">
    <name type="scientific">Nocardioides caeni</name>
    <dbReference type="NCBI Taxonomy" id="574700"/>
    <lineage>
        <taxon>Bacteria</taxon>
        <taxon>Bacillati</taxon>
        <taxon>Actinomycetota</taxon>
        <taxon>Actinomycetes</taxon>
        <taxon>Propionibacteriales</taxon>
        <taxon>Nocardioidaceae</taxon>
        <taxon>Nocardioides</taxon>
    </lineage>
</organism>
<reference evidence="2 3" key="1">
    <citation type="journal article" date="2009" name="Int. J. Syst. Evol. Microbiol.">
        <title>Nocardioides caeni sp. nov., isolated from wastewater.</title>
        <authorList>
            <person name="Yoon J.H."/>
            <person name="Kang S.J."/>
            <person name="Park S."/>
            <person name="Kim W."/>
            <person name="Oh T.K."/>
        </authorList>
    </citation>
    <scope>NUCLEOTIDE SEQUENCE [LARGE SCALE GENOMIC DNA]</scope>
    <source>
        <strain evidence="2 3">DSM 23134</strain>
    </source>
</reference>
<accession>A0A4S8NLF8</accession>
<feature type="region of interest" description="Disordered" evidence="1">
    <location>
        <begin position="211"/>
        <end position="245"/>
    </location>
</feature>
<dbReference type="AlphaFoldDB" id="A0A4S8NLF8"/>
<comment type="caution">
    <text evidence="2">The sequence shown here is derived from an EMBL/GenBank/DDBJ whole genome shotgun (WGS) entry which is preliminary data.</text>
</comment>
<dbReference type="EMBL" id="STGW01000003">
    <property type="protein sequence ID" value="THV15999.1"/>
    <property type="molecule type" value="Genomic_DNA"/>
</dbReference>
<protein>
    <submittedName>
        <fullName evidence="2">Uncharacterized protein</fullName>
    </submittedName>
</protein>
<evidence type="ECO:0000313" key="2">
    <source>
        <dbReference type="EMBL" id="THV15999.1"/>
    </source>
</evidence>
<proteinExistence type="predicted"/>
<evidence type="ECO:0000256" key="1">
    <source>
        <dbReference type="SAM" id="MobiDB-lite"/>
    </source>
</evidence>
<dbReference type="Proteomes" id="UP000307087">
    <property type="component" value="Unassembled WGS sequence"/>
</dbReference>
<name>A0A4S8NLF8_9ACTN</name>
<feature type="compositionally biased region" description="Basic and acidic residues" evidence="1">
    <location>
        <begin position="235"/>
        <end position="245"/>
    </location>
</feature>
<dbReference type="RefSeq" id="WP_136562094.1">
    <property type="nucleotide sequence ID" value="NZ_BAABLS010000010.1"/>
</dbReference>
<evidence type="ECO:0000313" key="3">
    <source>
        <dbReference type="Proteomes" id="UP000307087"/>
    </source>
</evidence>
<gene>
    <name evidence="2" type="ORF">E9934_06580</name>
</gene>
<keyword evidence="3" id="KW-1185">Reference proteome</keyword>
<dbReference type="OrthoDB" id="3346899at2"/>